<protein>
    <recommendedName>
        <fullName evidence="1">Glycosyltransferase subfamily 4-like N-terminal domain-containing protein</fullName>
    </recommendedName>
</protein>
<dbReference type="Gene3D" id="3.40.50.2000">
    <property type="entry name" value="Glycogen Phosphorylase B"/>
    <property type="match status" value="2"/>
</dbReference>
<dbReference type="CDD" id="cd03801">
    <property type="entry name" value="GT4_PimA-like"/>
    <property type="match status" value="1"/>
</dbReference>
<dbReference type="InterPro" id="IPR050194">
    <property type="entry name" value="Glycosyltransferase_grp1"/>
</dbReference>
<feature type="domain" description="Glycosyltransferase subfamily 4-like N-terminal" evidence="1">
    <location>
        <begin position="1"/>
        <end position="146"/>
    </location>
</feature>
<name>A0ABQ2E7M8_9GAMM</name>
<keyword evidence="3" id="KW-1185">Reference proteome</keyword>
<dbReference type="Proteomes" id="UP000599009">
    <property type="component" value="Unassembled WGS sequence"/>
</dbReference>
<dbReference type="EMBL" id="BMME01000001">
    <property type="protein sequence ID" value="GGJ99539.1"/>
    <property type="molecule type" value="Genomic_DNA"/>
</dbReference>
<reference evidence="3" key="1">
    <citation type="journal article" date="2019" name="Int. J. Syst. Evol. Microbiol.">
        <title>The Global Catalogue of Microorganisms (GCM) 10K type strain sequencing project: providing services to taxonomists for standard genome sequencing and annotation.</title>
        <authorList>
            <consortium name="The Broad Institute Genomics Platform"/>
            <consortium name="The Broad Institute Genome Sequencing Center for Infectious Disease"/>
            <person name="Wu L."/>
            <person name="Ma J."/>
        </authorList>
    </citation>
    <scope>NUCLEOTIDE SEQUENCE [LARGE SCALE GENOMIC DNA]</scope>
    <source>
        <strain evidence="3">CGMCC 1.8985</strain>
    </source>
</reference>
<gene>
    <name evidence="2" type="ORF">GCM10011394_05830</name>
</gene>
<dbReference type="SUPFAM" id="SSF53756">
    <property type="entry name" value="UDP-Glycosyltransferase/glycogen phosphorylase"/>
    <property type="match status" value="1"/>
</dbReference>
<organism evidence="2 3">
    <name type="scientific">Luteimonas terricola</name>
    <dbReference type="NCBI Taxonomy" id="645597"/>
    <lineage>
        <taxon>Bacteria</taxon>
        <taxon>Pseudomonadati</taxon>
        <taxon>Pseudomonadota</taxon>
        <taxon>Gammaproteobacteria</taxon>
        <taxon>Lysobacterales</taxon>
        <taxon>Lysobacteraceae</taxon>
        <taxon>Luteimonas</taxon>
    </lineage>
</organism>
<comment type="caution">
    <text evidence="2">The sequence shown here is derived from an EMBL/GenBank/DDBJ whole genome shotgun (WGS) entry which is preliminary data.</text>
</comment>
<dbReference type="Pfam" id="PF13489">
    <property type="entry name" value="Methyltransf_23"/>
    <property type="match status" value="1"/>
</dbReference>
<evidence type="ECO:0000259" key="1">
    <source>
        <dbReference type="Pfam" id="PF13439"/>
    </source>
</evidence>
<dbReference type="PANTHER" id="PTHR45947">
    <property type="entry name" value="SULFOQUINOVOSYL TRANSFERASE SQD2"/>
    <property type="match status" value="1"/>
</dbReference>
<dbReference type="InterPro" id="IPR029063">
    <property type="entry name" value="SAM-dependent_MTases_sf"/>
</dbReference>
<accession>A0ABQ2E7M8</accession>
<evidence type="ECO:0000313" key="2">
    <source>
        <dbReference type="EMBL" id="GGJ99539.1"/>
    </source>
</evidence>
<dbReference type="InterPro" id="IPR028098">
    <property type="entry name" value="Glyco_trans_4-like_N"/>
</dbReference>
<dbReference type="Gene3D" id="3.40.50.150">
    <property type="entry name" value="Vaccinia Virus protein VP39"/>
    <property type="match status" value="1"/>
</dbReference>
<dbReference type="CDD" id="cd02440">
    <property type="entry name" value="AdoMet_MTases"/>
    <property type="match status" value="1"/>
</dbReference>
<dbReference type="Pfam" id="PF13439">
    <property type="entry name" value="Glyco_transf_4"/>
    <property type="match status" value="1"/>
</dbReference>
<sequence length="617" mass="66898">MERLNQRVATALAKRAELLVVGPMGCGDSLPTGVQVHEIPVAPLWRFLVRSMLLAHRLTANPFDLVVAGSGLMAPAAVYAAWRARAKSAAYIHGLDIVATHLVYRMMWLPMLRRLDGALANSANTADLAARAGVAGGNVAVVHPGTSLPQGVAIDSKGFRTRFGLGDGPLLLSVGRLTERKGLAALVEQALPAIVARYPGARLVLVGDDAPDALRRSSEDPVDALARAAAGQGLSHHVTRLGPCGEATLAEAYAAADVHVFPVRQVPGDVEGFGMVAIEAAAHGVPTVAFAVGGVPDAVRDGVSGNLLAPNDYAGFARRVCDILHDGPDAPLRASARVFARGFAWEQFETRLHDHVDAILRGDRLTEDGHRGHAVLDLQSRNAKARKIEALLELGARERPLRLLEVGCGSGGIAHYFGTHPTIAFDVEAVDVEDARQVHGGYQFTRVEDTGLPFADAAFDAVISNHVIEHVGDMGAQKSHLEELRRVLAPSGRIYLAVPNRWMLVEPHYGLAFLSWLPPHWRTPYLRWRRRGTEYDCRPLTVPELEALLDTVGFEHAQLHGGALRLTYELERPRALAYRAFLRHVPDWAFGLLRRVFPTLIYVLRLKDPDARDVSAA</sequence>
<dbReference type="SUPFAM" id="SSF53335">
    <property type="entry name" value="S-adenosyl-L-methionine-dependent methyltransferases"/>
    <property type="match status" value="1"/>
</dbReference>
<evidence type="ECO:0000313" key="3">
    <source>
        <dbReference type="Proteomes" id="UP000599009"/>
    </source>
</evidence>
<proteinExistence type="predicted"/>
<dbReference type="PANTHER" id="PTHR45947:SF3">
    <property type="entry name" value="SULFOQUINOVOSYL TRANSFERASE SQD2"/>
    <property type="match status" value="1"/>
</dbReference>
<dbReference type="Pfam" id="PF13692">
    <property type="entry name" value="Glyco_trans_1_4"/>
    <property type="match status" value="1"/>
</dbReference>